<keyword evidence="9 17" id="KW-0547">Nucleotide-binding</keyword>
<dbReference type="InterPro" id="IPR008250">
    <property type="entry name" value="ATPase_P-typ_transduc_dom_A_sf"/>
</dbReference>
<evidence type="ECO:0000256" key="17">
    <source>
        <dbReference type="RuleBase" id="RU362081"/>
    </source>
</evidence>
<dbReference type="PROSITE" id="PS00154">
    <property type="entry name" value="ATPASE_E1_E2"/>
    <property type="match status" value="1"/>
</dbReference>
<dbReference type="PANTHER" id="PTHR48085">
    <property type="entry name" value="CADMIUM/ZINC-TRANSPORTING ATPASE HMA2-RELATED"/>
    <property type="match status" value="1"/>
</dbReference>
<dbReference type="InterPro" id="IPR059000">
    <property type="entry name" value="ATPase_P-type_domA"/>
</dbReference>
<dbReference type="GO" id="GO:0005524">
    <property type="term" value="F:ATP binding"/>
    <property type="evidence" value="ECO:0007669"/>
    <property type="project" value="UniProtKB-UniRule"/>
</dbReference>
<dbReference type="GO" id="GO:0046872">
    <property type="term" value="F:metal ion binding"/>
    <property type="evidence" value="ECO:0007669"/>
    <property type="project" value="UniProtKB-KW"/>
</dbReference>
<evidence type="ECO:0000256" key="15">
    <source>
        <dbReference type="ARBA" id="ARBA00039103"/>
    </source>
</evidence>
<dbReference type="GO" id="GO:0005886">
    <property type="term" value="C:plasma membrane"/>
    <property type="evidence" value="ECO:0007669"/>
    <property type="project" value="UniProtKB-SubCell"/>
</dbReference>
<dbReference type="InterPro" id="IPR023298">
    <property type="entry name" value="ATPase_P-typ_TM_dom_sf"/>
</dbReference>
<dbReference type="AlphaFoldDB" id="A0A1Y0INJ1"/>
<feature type="transmembrane region" description="Helical" evidence="17">
    <location>
        <begin position="336"/>
        <end position="358"/>
    </location>
</feature>
<dbReference type="Pfam" id="PF00403">
    <property type="entry name" value="HMA"/>
    <property type="match status" value="1"/>
</dbReference>
<evidence type="ECO:0000259" key="19">
    <source>
        <dbReference type="PROSITE" id="PS50846"/>
    </source>
</evidence>
<dbReference type="InterPro" id="IPR006121">
    <property type="entry name" value="HMA_dom"/>
</dbReference>
<evidence type="ECO:0000256" key="3">
    <source>
        <dbReference type="ARBA" id="ARBA00022448"/>
    </source>
</evidence>
<feature type="transmembrane region" description="Helical" evidence="17">
    <location>
        <begin position="370"/>
        <end position="395"/>
    </location>
</feature>
<dbReference type="PANTHER" id="PTHR48085:SF5">
    <property type="entry name" value="CADMIUM_ZINC-TRANSPORTING ATPASE HMA4-RELATED"/>
    <property type="match status" value="1"/>
</dbReference>
<keyword evidence="10 17" id="KW-0067">ATP-binding</keyword>
<dbReference type="FunFam" id="2.70.150.10:FF:000002">
    <property type="entry name" value="Copper-transporting ATPase 1, putative"/>
    <property type="match status" value="1"/>
</dbReference>
<dbReference type="Proteomes" id="UP000195437">
    <property type="component" value="Chromosome"/>
</dbReference>
<feature type="region of interest" description="Disordered" evidence="18">
    <location>
        <begin position="1"/>
        <end position="21"/>
    </location>
</feature>
<keyword evidence="11" id="KW-1278">Translocase</keyword>
<dbReference type="InterPro" id="IPR027256">
    <property type="entry name" value="P-typ_ATPase_IB"/>
</dbReference>
<keyword evidence="5" id="KW-0104">Cadmium</keyword>
<evidence type="ECO:0000256" key="10">
    <source>
        <dbReference type="ARBA" id="ARBA00022840"/>
    </source>
</evidence>
<dbReference type="InterPro" id="IPR023299">
    <property type="entry name" value="ATPase_P-typ_cyto_dom_N"/>
</dbReference>
<dbReference type="PRINTS" id="PR00941">
    <property type="entry name" value="CDATPASE"/>
</dbReference>
<dbReference type="NCBIfam" id="TIGR01511">
    <property type="entry name" value="ATPase-IB1_Cu"/>
    <property type="match status" value="1"/>
</dbReference>
<evidence type="ECO:0000256" key="13">
    <source>
        <dbReference type="ARBA" id="ARBA00023065"/>
    </source>
</evidence>
<dbReference type="GO" id="GO:0008551">
    <property type="term" value="F:P-type cadmium transporter activity"/>
    <property type="evidence" value="ECO:0007669"/>
    <property type="project" value="UniProtKB-EC"/>
</dbReference>
<dbReference type="InterPro" id="IPR044492">
    <property type="entry name" value="P_typ_ATPase_HD_dom"/>
</dbReference>
<dbReference type="InterPro" id="IPR036412">
    <property type="entry name" value="HAD-like_sf"/>
</dbReference>
<dbReference type="PROSITE" id="PS50846">
    <property type="entry name" value="HMA_2"/>
    <property type="match status" value="1"/>
</dbReference>
<feature type="transmembrane region" description="Helical" evidence="17">
    <location>
        <begin position="113"/>
        <end position="132"/>
    </location>
</feature>
<gene>
    <name evidence="20" type="ORF">CBW65_12805</name>
</gene>
<reference evidence="21" key="1">
    <citation type="submission" date="2017-05" db="EMBL/GenBank/DDBJ databases">
        <authorList>
            <person name="Sung H."/>
        </authorList>
    </citation>
    <scope>NUCLEOTIDE SEQUENCE [LARGE SCALE GENOMIC DNA]</scope>
    <source>
        <strain evidence="21">AR23208</strain>
    </source>
</reference>
<evidence type="ECO:0000256" key="16">
    <source>
        <dbReference type="ARBA" id="ARBA00049338"/>
    </source>
</evidence>
<evidence type="ECO:0000256" key="6">
    <source>
        <dbReference type="ARBA" id="ARBA00022553"/>
    </source>
</evidence>
<sequence>MLSDTPQDEPAQSGLEPGEARSVFRVDGMDCGECARTVQRVMNKLDGVREVAVSFNTTKMTVVHTAPLDSIQKTVSDVGYRATVLDTTLQDPDLPVHDGDVTQPSYWERNKRAILTAVSGLFLGAGLVTEYAGWSESAAILLYTIAILSGGFYAARAGYYALKSFTLDMNFLMTVAAIGAAAIGEWSEGATVVFLFSVGNWLQASTMERTRRSIRSLIGFAPKEALVRRNGAELTVPVDSLQIGDLILVRPGERIPMDGQVEAGTSTVNQAPVTGESIPVLKQQGDEVFAGTLNETGGLEVIVTKKVEDSTLNRMIYLVEEAQEQKAPSQQFVDRFATYYTPIVVLLAILIAVLPPLFTGDPFSEWIYRALALLVIACPCALVISTPVAIVAAIGNAAKQGVLIKGGAFLELMGRIRAIAFDKTGTLTQGKPVVVFVEPFDGIYKERLLTLAASIEARSEHPLARAITRLSEEKGIRHLPVQEFQAVAGKGAQGRLEGSLYRIGKPSWMQELGYEGTEKLKTVLSVQHEQGRTVMLIADERRVIGLIAVADTVREDSENTIARLKQAGIAYTVMLTGDHARIAKSIANQVGIGEYHGDLLPEQKLARITELKQHHRLVAMVGDGINDSPALAASDIGIAMGGAGTDIALETADIVLMSDDIGKLPFTVRLSRKALGIIKQNIWFSLLVKLAFLLLTIAGLSNLWMAVFADTGAALLVILNGMRLIKQR</sequence>
<comment type="similarity">
    <text evidence="2 17">Belongs to the cation transport ATPase (P-type) (TC 3.A.3) family. Type IB subfamily.</text>
</comment>
<feature type="transmembrane region" description="Helical" evidence="17">
    <location>
        <begin position="682"/>
        <end position="700"/>
    </location>
</feature>
<keyword evidence="21" id="KW-1185">Reference proteome</keyword>
<dbReference type="OrthoDB" id="9813266at2"/>
<dbReference type="KEGG" id="tum:CBW65_12805"/>
<dbReference type="SFLD" id="SFLDS00003">
    <property type="entry name" value="Haloacid_Dehalogenase"/>
    <property type="match status" value="1"/>
</dbReference>
<protein>
    <recommendedName>
        <fullName evidence="15">Cd(2+)-exporting ATPase</fullName>
        <ecNumber evidence="15">7.2.2.21</ecNumber>
    </recommendedName>
</protein>
<dbReference type="NCBIfam" id="TIGR01512">
    <property type="entry name" value="ATPase-IB2_Cd"/>
    <property type="match status" value="1"/>
</dbReference>
<keyword evidence="7 17" id="KW-0812">Transmembrane</keyword>
<comment type="catalytic activity">
    <reaction evidence="16">
        <text>Cd(2+)(in) + ATP + H2O = Cd(2+)(out) + ADP + phosphate + H(+)</text>
        <dbReference type="Rhea" id="RHEA:12132"/>
        <dbReference type="ChEBI" id="CHEBI:15377"/>
        <dbReference type="ChEBI" id="CHEBI:15378"/>
        <dbReference type="ChEBI" id="CHEBI:30616"/>
        <dbReference type="ChEBI" id="CHEBI:43474"/>
        <dbReference type="ChEBI" id="CHEBI:48775"/>
        <dbReference type="ChEBI" id="CHEBI:456216"/>
        <dbReference type="EC" id="7.2.2.21"/>
    </reaction>
</comment>
<dbReference type="Gene3D" id="3.40.50.1000">
    <property type="entry name" value="HAD superfamily/HAD-like"/>
    <property type="match status" value="1"/>
</dbReference>
<feature type="transmembrane region" description="Helical" evidence="17">
    <location>
        <begin position="706"/>
        <end position="725"/>
    </location>
</feature>
<proteinExistence type="inferred from homology"/>
<dbReference type="Gene3D" id="3.30.70.100">
    <property type="match status" value="1"/>
</dbReference>
<dbReference type="SUPFAM" id="SSF81653">
    <property type="entry name" value="Calcium ATPase, transduction domain A"/>
    <property type="match status" value="1"/>
</dbReference>
<dbReference type="SUPFAM" id="SSF55008">
    <property type="entry name" value="HMA, heavy metal-associated domain"/>
    <property type="match status" value="1"/>
</dbReference>
<evidence type="ECO:0000256" key="2">
    <source>
        <dbReference type="ARBA" id="ARBA00006024"/>
    </source>
</evidence>
<dbReference type="InterPro" id="IPR018303">
    <property type="entry name" value="ATPase_P-typ_P_site"/>
</dbReference>
<dbReference type="InterPro" id="IPR023214">
    <property type="entry name" value="HAD_sf"/>
</dbReference>
<dbReference type="NCBIfam" id="TIGR01494">
    <property type="entry name" value="ATPase_P-type"/>
    <property type="match status" value="1"/>
</dbReference>
<dbReference type="FunFam" id="3.40.50.1000:FF:000020">
    <property type="entry name" value="Probable cation-transporting P-type ATPase"/>
    <property type="match status" value="1"/>
</dbReference>
<keyword evidence="14 17" id="KW-0472">Membrane</keyword>
<dbReference type="InterPro" id="IPR051014">
    <property type="entry name" value="Cation_Transport_ATPase_IB"/>
</dbReference>
<feature type="transmembrane region" description="Helical" evidence="17">
    <location>
        <begin position="138"/>
        <end position="155"/>
    </location>
</feature>
<dbReference type="Gene3D" id="3.40.1110.10">
    <property type="entry name" value="Calcium-transporting ATPase, cytoplasmic domain N"/>
    <property type="match status" value="1"/>
</dbReference>
<evidence type="ECO:0000256" key="4">
    <source>
        <dbReference type="ARBA" id="ARBA00022475"/>
    </source>
</evidence>
<evidence type="ECO:0000256" key="12">
    <source>
        <dbReference type="ARBA" id="ARBA00022989"/>
    </source>
</evidence>
<comment type="subcellular location">
    <subcellularLocation>
        <location evidence="1">Cell membrane</location>
        <topology evidence="1">Multi-pass membrane protein</topology>
    </subcellularLocation>
</comment>
<evidence type="ECO:0000256" key="14">
    <source>
        <dbReference type="ARBA" id="ARBA00023136"/>
    </source>
</evidence>
<dbReference type="Pfam" id="PF00702">
    <property type="entry name" value="Hydrolase"/>
    <property type="match status" value="1"/>
</dbReference>
<dbReference type="CDD" id="cd00371">
    <property type="entry name" value="HMA"/>
    <property type="match status" value="1"/>
</dbReference>
<dbReference type="InterPro" id="IPR001757">
    <property type="entry name" value="P_typ_ATPase"/>
</dbReference>
<evidence type="ECO:0000256" key="9">
    <source>
        <dbReference type="ARBA" id="ARBA00022741"/>
    </source>
</evidence>
<dbReference type="EC" id="7.2.2.21" evidence="15"/>
<dbReference type="InterPro" id="IPR036163">
    <property type="entry name" value="HMA_dom_sf"/>
</dbReference>
<dbReference type="RefSeq" id="WP_087457180.1">
    <property type="nucleotide sequence ID" value="NZ_CP021434.1"/>
</dbReference>
<keyword evidence="12 17" id="KW-1133">Transmembrane helix</keyword>
<keyword evidence="4 17" id="KW-1003">Cell membrane</keyword>
<dbReference type="PRINTS" id="PR00119">
    <property type="entry name" value="CATATPASE"/>
</dbReference>
<evidence type="ECO:0000313" key="21">
    <source>
        <dbReference type="Proteomes" id="UP000195437"/>
    </source>
</evidence>
<keyword evidence="3" id="KW-0813">Transport</keyword>
<dbReference type="SFLD" id="SFLDG00002">
    <property type="entry name" value="C1.7:_P-type_atpase_like"/>
    <property type="match status" value="1"/>
</dbReference>
<dbReference type="SUPFAM" id="SSF56784">
    <property type="entry name" value="HAD-like"/>
    <property type="match status" value="1"/>
</dbReference>
<evidence type="ECO:0000256" key="5">
    <source>
        <dbReference type="ARBA" id="ARBA00022539"/>
    </source>
</evidence>
<dbReference type="Gene3D" id="2.70.150.10">
    <property type="entry name" value="Calcium-transporting ATPase, cytoplasmic transduction domain A"/>
    <property type="match status" value="1"/>
</dbReference>
<evidence type="ECO:0000256" key="1">
    <source>
        <dbReference type="ARBA" id="ARBA00004651"/>
    </source>
</evidence>
<feature type="domain" description="HMA" evidence="19">
    <location>
        <begin position="20"/>
        <end position="83"/>
    </location>
</feature>
<organism evidence="20 21">
    <name type="scientific">Tumebacillus avium</name>
    <dbReference type="NCBI Taxonomy" id="1903704"/>
    <lineage>
        <taxon>Bacteria</taxon>
        <taxon>Bacillati</taxon>
        <taxon>Bacillota</taxon>
        <taxon>Bacilli</taxon>
        <taxon>Bacillales</taxon>
        <taxon>Alicyclobacillaceae</taxon>
        <taxon>Tumebacillus</taxon>
    </lineage>
</organism>
<dbReference type="NCBIfam" id="TIGR01525">
    <property type="entry name" value="ATPase-IB_hvy"/>
    <property type="match status" value="1"/>
</dbReference>
<keyword evidence="13" id="KW-0406">Ion transport</keyword>
<dbReference type="SUPFAM" id="SSF81665">
    <property type="entry name" value="Calcium ATPase, transmembrane domain M"/>
    <property type="match status" value="1"/>
</dbReference>
<keyword evidence="8 17" id="KW-0479">Metal-binding</keyword>
<dbReference type="SFLD" id="SFLDF00027">
    <property type="entry name" value="p-type_atpase"/>
    <property type="match status" value="1"/>
</dbReference>
<keyword evidence="6" id="KW-0597">Phosphoprotein</keyword>
<evidence type="ECO:0000313" key="20">
    <source>
        <dbReference type="EMBL" id="ARU61810.1"/>
    </source>
</evidence>
<evidence type="ECO:0000256" key="8">
    <source>
        <dbReference type="ARBA" id="ARBA00022723"/>
    </source>
</evidence>
<evidence type="ECO:0000256" key="7">
    <source>
        <dbReference type="ARBA" id="ARBA00022692"/>
    </source>
</evidence>
<accession>A0A1Y0INJ1</accession>
<evidence type="ECO:0000256" key="11">
    <source>
        <dbReference type="ARBA" id="ARBA00022967"/>
    </source>
</evidence>
<dbReference type="Pfam" id="PF00122">
    <property type="entry name" value="E1-E2_ATPase"/>
    <property type="match status" value="1"/>
</dbReference>
<dbReference type="GO" id="GO:0016887">
    <property type="term" value="F:ATP hydrolysis activity"/>
    <property type="evidence" value="ECO:0007669"/>
    <property type="project" value="InterPro"/>
</dbReference>
<dbReference type="EMBL" id="CP021434">
    <property type="protein sequence ID" value="ARU61810.1"/>
    <property type="molecule type" value="Genomic_DNA"/>
</dbReference>
<name>A0A1Y0INJ1_9BACL</name>
<evidence type="ECO:0000256" key="18">
    <source>
        <dbReference type="SAM" id="MobiDB-lite"/>
    </source>
</evidence>